<dbReference type="Proteomes" id="UP000076761">
    <property type="component" value="Unassembled WGS sequence"/>
</dbReference>
<organism evidence="1 2">
    <name type="scientific">Neolentinus lepideus HHB14362 ss-1</name>
    <dbReference type="NCBI Taxonomy" id="1314782"/>
    <lineage>
        <taxon>Eukaryota</taxon>
        <taxon>Fungi</taxon>
        <taxon>Dikarya</taxon>
        <taxon>Basidiomycota</taxon>
        <taxon>Agaricomycotina</taxon>
        <taxon>Agaricomycetes</taxon>
        <taxon>Gloeophyllales</taxon>
        <taxon>Gloeophyllaceae</taxon>
        <taxon>Neolentinus</taxon>
    </lineage>
</organism>
<evidence type="ECO:0000313" key="1">
    <source>
        <dbReference type="EMBL" id="KZT26114.1"/>
    </source>
</evidence>
<evidence type="ECO:0008006" key="3">
    <source>
        <dbReference type="Google" id="ProtNLM"/>
    </source>
</evidence>
<accession>A0A165T461</accession>
<name>A0A165T461_9AGAM</name>
<dbReference type="OrthoDB" id="4045395at2759"/>
<dbReference type="EMBL" id="KV425568">
    <property type="protein sequence ID" value="KZT26114.1"/>
    <property type="molecule type" value="Genomic_DNA"/>
</dbReference>
<dbReference type="InParanoid" id="A0A165T461"/>
<sequence>MSKLVATRISLQFPPAPPTEPTDTLVLTFRTHYIDLRILRASLSAPSSPVTVDMGFAGTVAHAAPHHSRWEHVVDSHGSTAVDEGEFTLLPNGDEVEAGTTYNPETSREEEYREVWRQVPVERGAPAYVLESDRGAAKIFAGRIGLYYQAMGQTGAGGRGYSARRWQMEAGVWRLVYEIGEIDLPGPLDVGEVDEGDRLRIGGVVYVVREAYAI</sequence>
<evidence type="ECO:0000313" key="2">
    <source>
        <dbReference type="Proteomes" id="UP000076761"/>
    </source>
</evidence>
<dbReference type="STRING" id="1314782.A0A165T461"/>
<proteinExistence type="predicted"/>
<keyword evidence="2" id="KW-1185">Reference proteome</keyword>
<dbReference type="Gene3D" id="2.40.128.320">
    <property type="entry name" value="Protein HRI1, N-terminal domain"/>
    <property type="match status" value="1"/>
</dbReference>
<dbReference type="AlphaFoldDB" id="A0A165T461"/>
<protein>
    <recommendedName>
        <fullName evidence="3">Protein HRI1</fullName>
    </recommendedName>
</protein>
<gene>
    <name evidence="1" type="ORF">NEOLEDRAFT_1177917</name>
</gene>
<dbReference type="InterPro" id="IPR031818">
    <property type="entry name" value="Hri1"/>
</dbReference>
<dbReference type="InterPro" id="IPR043047">
    <property type="entry name" value="Hri1_N_sf"/>
</dbReference>
<dbReference type="Pfam" id="PF16815">
    <property type="entry name" value="HRI1"/>
    <property type="match status" value="1"/>
</dbReference>
<reference evidence="1 2" key="1">
    <citation type="journal article" date="2016" name="Mol. Biol. Evol.">
        <title>Comparative Genomics of Early-Diverging Mushroom-Forming Fungi Provides Insights into the Origins of Lignocellulose Decay Capabilities.</title>
        <authorList>
            <person name="Nagy L.G."/>
            <person name="Riley R."/>
            <person name="Tritt A."/>
            <person name="Adam C."/>
            <person name="Daum C."/>
            <person name="Floudas D."/>
            <person name="Sun H."/>
            <person name="Yadav J.S."/>
            <person name="Pangilinan J."/>
            <person name="Larsson K.H."/>
            <person name="Matsuura K."/>
            <person name="Barry K."/>
            <person name="Labutti K."/>
            <person name="Kuo R."/>
            <person name="Ohm R.A."/>
            <person name="Bhattacharya S.S."/>
            <person name="Shirouzu T."/>
            <person name="Yoshinaga Y."/>
            <person name="Martin F.M."/>
            <person name="Grigoriev I.V."/>
            <person name="Hibbett D.S."/>
        </authorList>
    </citation>
    <scope>NUCLEOTIDE SEQUENCE [LARGE SCALE GENOMIC DNA]</scope>
    <source>
        <strain evidence="1 2">HHB14362 ss-1</strain>
    </source>
</reference>